<evidence type="ECO:0000256" key="3">
    <source>
        <dbReference type="ARBA" id="ARBA00022840"/>
    </source>
</evidence>
<dbReference type="InterPro" id="IPR050763">
    <property type="entry name" value="ABC_transporter_ATP-binding"/>
</dbReference>
<dbReference type="Pfam" id="PF00005">
    <property type="entry name" value="ABC_tran"/>
    <property type="match status" value="1"/>
</dbReference>
<dbReference type="RefSeq" id="WP_074567363.1">
    <property type="nucleotide sequence ID" value="NZ_FNGX01000012.1"/>
</dbReference>
<dbReference type="SMART" id="SM00382">
    <property type="entry name" value="AAA"/>
    <property type="match status" value="1"/>
</dbReference>
<accession>A0A1G9PD84</accession>
<keyword evidence="2" id="KW-0547">Nucleotide-binding</keyword>
<dbReference type="SUPFAM" id="SSF52540">
    <property type="entry name" value="P-loop containing nucleoside triphosphate hydrolases"/>
    <property type="match status" value="1"/>
</dbReference>
<evidence type="ECO:0000313" key="6">
    <source>
        <dbReference type="Proteomes" id="UP000183162"/>
    </source>
</evidence>
<name>A0A1G9PD84_STREI</name>
<dbReference type="GO" id="GO:0016887">
    <property type="term" value="F:ATP hydrolysis activity"/>
    <property type="evidence" value="ECO:0007669"/>
    <property type="project" value="InterPro"/>
</dbReference>
<dbReference type="CDD" id="cd03230">
    <property type="entry name" value="ABC_DR_subfamily_A"/>
    <property type="match status" value="1"/>
</dbReference>
<dbReference type="PANTHER" id="PTHR42711">
    <property type="entry name" value="ABC TRANSPORTER ATP-BINDING PROTEIN"/>
    <property type="match status" value="1"/>
</dbReference>
<dbReference type="InterPro" id="IPR027417">
    <property type="entry name" value="P-loop_NTPase"/>
</dbReference>
<dbReference type="PANTHER" id="PTHR42711:SF13">
    <property type="entry name" value="ABC TRANSPORTER, ATP-BINDING PROTEIN"/>
    <property type="match status" value="1"/>
</dbReference>
<sequence length="277" mass="31413">MEKIIIFNKVNKSFKDTVALSNVSFEVSEGEIFGFLGPSGAGKTTTINILTGQLDADSGEVKIIGKNSKDLKYNDFLKIGIMSDNVGFYERLSLYDNLKFFAKFHEVDIKYLDTLLKRLDLYDDRLKKANKLSTGMKQRMLLIRAMLHTPKIIFLDEPTSGMDPTLAKKVHDMLLELKSKGVSIFLTTHNMEEATKLCDNIALLYKGRIIEKGSPQSIIDKYSQIDKVKVVFFDGTEKIIPKEETYKYLGINTKTINTLENNLEDIFVQLTGDELND</sequence>
<proteinExistence type="predicted"/>
<dbReference type="InterPro" id="IPR003593">
    <property type="entry name" value="AAA+_ATPase"/>
</dbReference>
<evidence type="ECO:0000313" key="5">
    <source>
        <dbReference type="EMBL" id="SDL96513.1"/>
    </source>
</evidence>
<dbReference type="PROSITE" id="PS50893">
    <property type="entry name" value="ABC_TRANSPORTER_2"/>
    <property type="match status" value="1"/>
</dbReference>
<organism evidence="5 6">
    <name type="scientific">Streptococcus equinus</name>
    <name type="common">Streptococcus bovis</name>
    <dbReference type="NCBI Taxonomy" id="1335"/>
    <lineage>
        <taxon>Bacteria</taxon>
        <taxon>Bacillati</taxon>
        <taxon>Bacillota</taxon>
        <taxon>Bacilli</taxon>
        <taxon>Lactobacillales</taxon>
        <taxon>Streptococcaceae</taxon>
        <taxon>Streptococcus</taxon>
    </lineage>
</organism>
<dbReference type="InterPro" id="IPR003439">
    <property type="entry name" value="ABC_transporter-like_ATP-bd"/>
</dbReference>
<keyword evidence="3 5" id="KW-0067">ATP-binding</keyword>
<feature type="domain" description="ABC transporter" evidence="4">
    <location>
        <begin position="5"/>
        <end position="231"/>
    </location>
</feature>
<protein>
    <submittedName>
        <fullName evidence="5">ABC-2 type transport system ATP-binding protein</fullName>
    </submittedName>
</protein>
<dbReference type="OrthoDB" id="9804819at2"/>
<dbReference type="Proteomes" id="UP000183162">
    <property type="component" value="Unassembled WGS sequence"/>
</dbReference>
<dbReference type="AlphaFoldDB" id="A0A1G9PD84"/>
<gene>
    <name evidence="5" type="ORF">SAMN05216400_0012</name>
</gene>
<reference evidence="5 6" key="1">
    <citation type="submission" date="2016-10" db="EMBL/GenBank/DDBJ databases">
        <authorList>
            <person name="de Groot N.N."/>
        </authorList>
    </citation>
    <scope>NUCLEOTIDE SEQUENCE [LARGE SCALE GENOMIC DNA]</scope>
    <source>
        <strain evidence="5 6">Sb09</strain>
    </source>
</reference>
<dbReference type="EMBL" id="FNGX01000012">
    <property type="protein sequence ID" value="SDL96513.1"/>
    <property type="molecule type" value="Genomic_DNA"/>
</dbReference>
<keyword evidence="1" id="KW-0813">Transport</keyword>
<dbReference type="GO" id="GO:0005524">
    <property type="term" value="F:ATP binding"/>
    <property type="evidence" value="ECO:0007669"/>
    <property type="project" value="UniProtKB-KW"/>
</dbReference>
<evidence type="ECO:0000256" key="1">
    <source>
        <dbReference type="ARBA" id="ARBA00022448"/>
    </source>
</evidence>
<dbReference type="Gene3D" id="3.40.50.300">
    <property type="entry name" value="P-loop containing nucleotide triphosphate hydrolases"/>
    <property type="match status" value="1"/>
</dbReference>
<evidence type="ECO:0000256" key="2">
    <source>
        <dbReference type="ARBA" id="ARBA00022741"/>
    </source>
</evidence>
<evidence type="ECO:0000259" key="4">
    <source>
        <dbReference type="PROSITE" id="PS50893"/>
    </source>
</evidence>